<evidence type="ECO:0000256" key="3">
    <source>
        <dbReference type="ARBA" id="ARBA00023125"/>
    </source>
</evidence>
<evidence type="ECO:0000313" key="8">
    <source>
        <dbReference type="EMBL" id="KAA8532746.1"/>
    </source>
</evidence>
<gene>
    <name evidence="8" type="ORF">F0562_032779</name>
</gene>
<dbReference type="Proteomes" id="UP000325577">
    <property type="component" value="Linkage Group LG19"/>
</dbReference>
<dbReference type="InterPro" id="IPR017887">
    <property type="entry name" value="TF_TCP_subgr"/>
</dbReference>
<dbReference type="AlphaFoldDB" id="A0A5J5ASB8"/>
<feature type="compositionally biased region" description="Polar residues" evidence="6">
    <location>
        <begin position="11"/>
        <end position="31"/>
    </location>
</feature>
<dbReference type="GO" id="GO:0003700">
    <property type="term" value="F:DNA-binding transcription factor activity"/>
    <property type="evidence" value="ECO:0007669"/>
    <property type="project" value="InterPro"/>
</dbReference>
<dbReference type="GO" id="GO:0005634">
    <property type="term" value="C:nucleus"/>
    <property type="evidence" value="ECO:0007669"/>
    <property type="project" value="UniProtKB-SubCell"/>
</dbReference>
<keyword evidence="4" id="KW-0804">Transcription</keyword>
<dbReference type="InterPro" id="IPR005333">
    <property type="entry name" value="Transcription_factor_TCP"/>
</dbReference>
<feature type="domain" description="TCP" evidence="7">
    <location>
        <begin position="110"/>
        <end position="168"/>
    </location>
</feature>
<dbReference type="PANTHER" id="PTHR31072:SF87">
    <property type="entry name" value="TRANSCRIPTION FACTOR TCP12"/>
    <property type="match status" value="1"/>
</dbReference>
<evidence type="ECO:0000256" key="6">
    <source>
        <dbReference type="SAM" id="MobiDB-lite"/>
    </source>
</evidence>
<dbReference type="Pfam" id="PF03634">
    <property type="entry name" value="TCP"/>
    <property type="match status" value="1"/>
</dbReference>
<dbReference type="GO" id="GO:2000032">
    <property type="term" value="P:regulation of secondary shoot formation"/>
    <property type="evidence" value="ECO:0007669"/>
    <property type="project" value="TreeGrafter"/>
</dbReference>
<feature type="region of interest" description="Disordered" evidence="6">
    <location>
        <begin position="1"/>
        <end position="36"/>
    </location>
</feature>
<evidence type="ECO:0000256" key="4">
    <source>
        <dbReference type="ARBA" id="ARBA00023163"/>
    </source>
</evidence>
<evidence type="ECO:0000259" key="7">
    <source>
        <dbReference type="PROSITE" id="PS51369"/>
    </source>
</evidence>
<dbReference type="OrthoDB" id="1896834at2759"/>
<evidence type="ECO:0000313" key="9">
    <source>
        <dbReference type="Proteomes" id="UP000325577"/>
    </source>
</evidence>
<keyword evidence="3" id="KW-0238">DNA-binding</keyword>
<comment type="subcellular location">
    <subcellularLocation>
        <location evidence="1">Nucleus</location>
    </subcellularLocation>
</comment>
<reference evidence="8 9" key="1">
    <citation type="submission" date="2019-09" db="EMBL/GenBank/DDBJ databases">
        <title>A chromosome-level genome assembly of the Chinese tupelo Nyssa sinensis.</title>
        <authorList>
            <person name="Yang X."/>
            <person name="Kang M."/>
            <person name="Yang Y."/>
            <person name="Xiong H."/>
            <person name="Wang M."/>
            <person name="Zhang Z."/>
            <person name="Wang Z."/>
            <person name="Wu H."/>
            <person name="Ma T."/>
            <person name="Liu J."/>
            <person name="Xi Z."/>
        </authorList>
    </citation>
    <scope>NUCLEOTIDE SEQUENCE [LARGE SCALE GENOMIC DNA]</scope>
    <source>
        <strain evidence="8">J267</strain>
        <tissue evidence="8">Leaf</tissue>
    </source>
</reference>
<evidence type="ECO:0000256" key="2">
    <source>
        <dbReference type="ARBA" id="ARBA00023015"/>
    </source>
</evidence>
<keyword evidence="5" id="KW-0539">Nucleus</keyword>
<keyword evidence="2" id="KW-0805">Transcription regulation</keyword>
<sequence>MLPSSDRYNPFSCTNQTLFGQSSVNDENPNSGREEPPFWFSYFPSPFLDDDDQLLGQPVPQQQFMVSGNDLAEIEVTGNTVSNRMPSRVLHSEKTTDGARKPNPPRRTGKKDRHSKINTAHGLRDRRMRLSLPIARKFFDLQDMLGFDKASKTIEWLFTKSKVAIKEITRNLPQMKNSCRIGGRTASSMHECLAASGLDQETANDEAKEIAAKGFYSPFEAGEEEPSYTRCQEKDSSLDHQLAIVDIIETFLGTPSLPASCSIHQNNTEVSGGID</sequence>
<keyword evidence="9" id="KW-1185">Reference proteome</keyword>
<feature type="region of interest" description="Disordered" evidence="6">
    <location>
        <begin position="81"/>
        <end position="121"/>
    </location>
</feature>
<feature type="compositionally biased region" description="Basic residues" evidence="6">
    <location>
        <begin position="103"/>
        <end position="116"/>
    </location>
</feature>
<name>A0A5J5ASB8_9ASTE</name>
<evidence type="ECO:0000256" key="1">
    <source>
        <dbReference type="ARBA" id="ARBA00004123"/>
    </source>
</evidence>
<proteinExistence type="predicted"/>
<dbReference type="GO" id="GO:0043565">
    <property type="term" value="F:sequence-specific DNA binding"/>
    <property type="evidence" value="ECO:0007669"/>
    <property type="project" value="TreeGrafter"/>
</dbReference>
<protein>
    <recommendedName>
        <fullName evidence="7">TCP domain-containing protein</fullName>
    </recommendedName>
</protein>
<organism evidence="8 9">
    <name type="scientific">Nyssa sinensis</name>
    <dbReference type="NCBI Taxonomy" id="561372"/>
    <lineage>
        <taxon>Eukaryota</taxon>
        <taxon>Viridiplantae</taxon>
        <taxon>Streptophyta</taxon>
        <taxon>Embryophyta</taxon>
        <taxon>Tracheophyta</taxon>
        <taxon>Spermatophyta</taxon>
        <taxon>Magnoliopsida</taxon>
        <taxon>eudicotyledons</taxon>
        <taxon>Gunneridae</taxon>
        <taxon>Pentapetalae</taxon>
        <taxon>asterids</taxon>
        <taxon>Cornales</taxon>
        <taxon>Nyssaceae</taxon>
        <taxon>Nyssa</taxon>
    </lineage>
</organism>
<dbReference type="PANTHER" id="PTHR31072">
    <property type="entry name" value="TRANSCRIPTION FACTOR TCP4-RELATED"/>
    <property type="match status" value="1"/>
</dbReference>
<evidence type="ECO:0000256" key="5">
    <source>
        <dbReference type="ARBA" id="ARBA00023242"/>
    </source>
</evidence>
<feature type="compositionally biased region" description="Basic and acidic residues" evidence="6">
    <location>
        <begin position="90"/>
        <end position="100"/>
    </location>
</feature>
<dbReference type="EMBL" id="CM018042">
    <property type="protein sequence ID" value="KAA8532746.1"/>
    <property type="molecule type" value="Genomic_DNA"/>
</dbReference>
<dbReference type="PROSITE" id="PS51369">
    <property type="entry name" value="TCP"/>
    <property type="match status" value="1"/>
</dbReference>
<accession>A0A5J5ASB8</accession>